<protein>
    <submittedName>
        <fullName evidence="2">Uncharacterized protein</fullName>
    </submittedName>
</protein>
<keyword evidence="1" id="KW-1133">Transmembrane helix</keyword>
<reference evidence="2" key="1">
    <citation type="submission" date="2019-08" db="EMBL/GenBank/DDBJ databases">
        <authorList>
            <person name="Kucharzyk K."/>
            <person name="Murdoch R.W."/>
            <person name="Higgins S."/>
            <person name="Loffler F."/>
        </authorList>
    </citation>
    <scope>NUCLEOTIDE SEQUENCE</scope>
</reference>
<keyword evidence="1" id="KW-0812">Transmembrane</keyword>
<organism evidence="2">
    <name type="scientific">bioreactor metagenome</name>
    <dbReference type="NCBI Taxonomy" id="1076179"/>
    <lineage>
        <taxon>unclassified sequences</taxon>
        <taxon>metagenomes</taxon>
        <taxon>ecological metagenomes</taxon>
    </lineage>
</organism>
<comment type="caution">
    <text evidence="2">The sequence shown here is derived from an EMBL/GenBank/DDBJ whole genome shotgun (WGS) entry which is preliminary data.</text>
</comment>
<proteinExistence type="predicted"/>
<accession>A0A644UTN9</accession>
<evidence type="ECO:0000313" key="2">
    <source>
        <dbReference type="EMBL" id="MPL82430.1"/>
    </source>
</evidence>
<dbReference type="AlphaFoldDB" id="A0A644UTN9"/>
<sequence length="154" mass="16982">MAGCPKLRSTQGQICFLLPRRIWALCLPAMQHTLFVELFSSTSSAVLQNQHSKLVCFFLFTLVAVIIALLNSINLSFNFCRGFASSSANPTASAGKEKKRNQGCCKNPHDKFHPKLRVVLKESLVYCAAVQSGAFLINKGMQTCKQGSKCKLRP</sequence>
<keyword evidence="1" id="KW-0472">Membrane</keyword>
<name>A0A644UTN9_9ZZZZ</name>
<dbReference type="EMBL" id="VSSQ01000162">
    <property type="protein sequence ID" value="MPL82430.1"/>
    <property type="molecule type" value="Genomic_DNA"/>
</dbReference>
<feature type="transmembrane region" description="Helical" evidence="1">
    <location>
        <begin position="54"/>
        <end position="77"/>
    </location>
</feature>
<gene>
    <name evidence="2" type="ORF">SDC9_28373</name>
</gene>
<evidence type="ECO:0000256" key="1">
    <source>
        <dbReference type="SAM" id="Phobius"/>
    </source>
</evidence>